<name>A0A0C2VMX8_RHOER</name>
<dbReference type="GO" id="GO:0003700">
    <property type="term" value="F:DNA-binding transcription factor activity"/>
    <property type="evidence" value="ECO:0007669"/>
    <property type="project" value="InterPro"/>
</dbReference>
<dbReference type="GO" id="GO:0003677">
    <property type="term" value="F:DNA binding"/>
    <property type="evidence" value="ECO:0007669"/>
    <property type="project" value="UniProtKB-KW"/>
</dbReference>
<keyword evidence="4" id="KW-0010">Activator</keyword>
<dbReference type="PANTHER" id="PTHR30346">
    <property type="entry name" value="TRANSCRIPTIONAL DUAL REGULATOR HCAR-RELATED"/>
    <property type="match status" value="1"/>
</dbReference>
<dbReference type="CDD" id="cd00090">
    <property type="entry name" value="HTH_ARSR"/>
    <property type="match status" value="1"/>
</dbReference>
<evidence type="ECO:0000256" key="5">
    <source>
        <dbReference type="ARBA" id="ARBA00023163"/>
    </source>
</evidence>
<dbReference type="Proteomes" id="UP001230933">
    <property type="component" value="Chromosome"/>
</dbReference>
<dbReference type="InterPro" id="IPR000847">
    <property type="entry name" value="LysR_HTH_N"/>
</dbReference>
<comment type="similarity">
    <text evidence="1">Belongs to the LysR transcriptional regulatory family.</text>
</comment>
<dbReference type="AlphaFoldDB" id="A0A0C2VMX8"/>
<dbReference type="PANTHER" id="PTHR30346:SF29">
    <property type="entry name" value="LYSR SUBSTRATE-BINDING"/>
    <property type="match status" value="1"/>
</dbReference>
<evidence type="ECO:0000256" key="3">
    <source>
        <dbReference type="ARBA" id="ARBA00023125"/>
    </source>
</evidence>
<keyword evidence="2" id="KW-0805">Transcription regulation</keyword>
<dbReference type="Pfam" id="PF03466">
    <property type="entry name" value="LysR_substrate"/>
    <property type="match status" value="1"/>
</dbReference>
<dbReference type="InterPro" id="IPR036388">
    <property type="entry name" value="WH-like_DNA-bd_sf"/>
</dbReference>
<dbReference type="InterPro" id="IPR011991">
    <property type="entry name" value="ArsR-like_HTH"/>
</dbReference>
<dbReference type="SUPFAM" id="SSF46785">
    <property type="entry name" value="Winged helix' DNA-binding domain"/>
    <property type="match status" value="1"/>
</dbReference>
<accession>A0A0C2VMX8</accession>
<reference evidence="7 9" key="1">
    <citation type="journal article" date="2017" name="Poromechanics V (2013)">
        <title>Genomic Characterization of the Arsenic-Tolerant Actinobacterium, &lt;i&gt;Rhodococcus erythropolis&lt;/i&gt; S43.</title>
        <authorList>
            <person name="Retamal-Morales G."/>
            <person name="Mehnert M."/>
            <person name="Schwabe R."/>
            <person name="Tischler D."/>
            <person name="Schloemann M."/>
            <person name="Levican G.J."/>
        </authorList>
    </citation>
    <scope>NUCLEOTIDE SEQUENCE [LARGE SCALE GENOMIC DNA]</scope>
    <source>
        <strain evidence="7 9">S43</strain>
    </source>
</reference>
<dbReference type="InterPro" id="IPR005119">
    <property type="entry name" value="LysR_subst-bd"/>
</dbReference>
<evidence type="ECO:0000256" key="2">
    <source>
        <dbReference type="ARBA" id="ARBA00023015"/>
    </source>
</evidence>
<evidence type="ECO:0000259" key="6">
    <source>
        <dbReference type="PROSITE" id="PS50931"/>
    </source>
</evidence>
<dbReference type="Proteomes" id="UP000325576">
    <property type="component" value="Unassembled WGS sequence"/>
</dbReference>
<sequence>MLDVRRLKLLRELALRGTIVAVAEALSFSPSAVSQQLAVLEREAGVPLLERTGRRVRLTPAGENLARHAEVILQRLEQASGELVDARRGLAGPLRIGTFPTAARAILPPALIALSREHPGLEPMVSEIDPADVADALRAGNLDLALIHDYDFVPRPSEPGLTALPLCSESVYLASNDTATDPDSTITALTHCVEQHWITAIPGTACHAMTIRACQAAGFTPKVRHHIDEFATVLALVAAGQGVSLVPELGAIHPPLGVRLTPMPIRRRTKIAHRAGSDAHPAVATVTSALRSAVPQLLDAER</sequence>
<evidence type="ECO:0000256" key="1">
    <source>
        <dbReference type="ARBA" id="ARBA00009437"/>
    </source>
</evidence>
<dbReference type="EMBL" id="MRBO01000475">
    <property type="protein sequence ID" value="KAB2584073.1"/>
    <property type="molecule type" value="Genomic_DNA"/>
</dbReference>
<reference evidence="8" key="2">
    <citation type="submission" date="2023-08" db="EMBL/GenBank/DDBJ databases">
        <title>Isolation and Characterization of Rhodococcus erythropolis MGMM8.</title>
        <authorList>
            <person name="Diabankana R.G.C."/>
            <person name="Afordoanyi D.M."/>
            <person name="Validov S.Z."/>
        </authorList>
    </citation>
    <scope>NUCLEOTIDE SEQUENCE</scope>
    <source>
        <strain evidence="8">MGMM8</strain>
    </source>
</reference>
<keyword evidence="3" id="KW-0238">DNA-binding</keyword>
<dbReference type="SUPFAM" id="SSF53850">
    <property type="entry name" value="Periplasmic binding protein-like II"/>
    <property type="match status" value="1"/>
</dbReference>
<organism evidence="7 9">
    <name type="scientific">Rhodococcus erythropolis</name>
    <name type="common">Arthrobacter picolinophilus</name>
    <dbReference type="NCBI Taxonomy" id="1833"/>
    <lineage>
        <taxon>Bacteria</taxon>
        <taxon>Bacillati</taxon>
        <taxon>Actinomycetota</taxon>
        <taxon>Actinomycetes</taxon>
        <taxon>Mycobacteriales</taxon>
        <taxon>Nocardiaceae</taxon>
        <taxon>Rhodococcus</taxon>
        <taxon>Rhodococcus erythropolis group</taxon>
    </lineage>
</organism>
<dbReference type="CDD" id="cd08423">
    <property type="entry name" value="PBP2_LTTR_like_6"/>
    <property type="match status" value="1"/>
</dbReference>
<feature type="domain" description="HTH lysR-type" evidence="6">
    <location>
        <begin position="2"/>
        <end position="59"/>
    </location>
</feature>
<gene>
    <name evidence="7" type="ORF">BS297_17460</name>
    <name evidence="8" type="ORF">QIE55_16850</name>
</gene>
<evidence type="ECO:0000313" key="9">
    <source>
        <dbReference type="Proteomes" id="UP000325576"/>
    </source>
</evidence>
<evidence type="ECO:0000313" key="8">
    <source>
        <dbReference type="EMBL" id="WGV47240.2"/>
    </source>
</evidence>
<dbReference type="RefSeq" id="WP_042952068.1">
    <property type="nucleotide sequence ID" value="NZ_CP070870.1"/>
</dbReference>
<dbReference type="GO" id="GO:0032993">
    <property type="term" value="C:protein-DNA complex"/>
    <property type="evidence" value="ECO:0007669"/>
    <property type="project" value="TreeGrafter"/>
</dbReference>
<dbReference type="Gene3D" id="3.40.190.10">
    <property type="entry name" value="Periplasmic binding protein-like II"/>
    <property type="match status" value="2"/>
</dbReference>
<dbReference type="InterPro" id="IPR036390">
    <property type="entry name" value="WH_DNA-bd_sf"/>
</dbReference>
<evidence type="ECO:0000313" key="7">
    <source>
        <dbReference type="EMBL" id="KAB2584073.1"/>
    </source>
</evidence>
<dbReference type="PROSITE" id="PS50931">
    <property type="entry name" value="HTH_LYSR"/>
    <property type="match status" value="1"/>
</dbReference>
<evidence type="ECO:0000256" key="4">
    <source>
        <dbReference type="ARBA" id="ARBA00023159"/>
    </source>
</evidence>
<dbReference type="Gene3D" id="1.10.10.10">
    <property type="entry name" value="Winged helix-like DNA-binding domain superfamily/Winged helix DNA-binding domain"/>
    <property type="match status" value="1"/>
</dbReference>
<keyword evidence="5" id="KW-0804">Transcription</keyword>
<protein>
    <submittedName>
        <fullName evidence="7">LysR family transcriptional regulator</fullName>
    </submittedName>
    <submittedName>
        <fullName evidence="8">LysR substrate-binding domain-containing protein</fullName>
    </submittedName>
</protein>
<proteinExistence type="inferred from homology"/>
<dbReference type="EMBL" id="CP124545">
    <property type="protein sequence ID" value="WGV47240.2"/>
    <property type="molecule type" value="Genomic_DNA"/>
</dbReference>
<dbReference type="Pfam" id="PF00126">
    <property type="entry name" value="HTH_1"/>
    <property type="match status" value="1"/>
</dbReference>